<protein>
    <recommendedName>
        <fullName evidence="3">B30.2/SPRY domain-containing protein</fullName>
    </recommendedName>
</protein>
<reference evidence="1 2" key="1">
    <citation type="journal article" date="2024" name="Science">
        <title>Giant polyketide synthase enzymes in the biosynthesis of giant marine polyether toxins.</title>
        <authorList>
            <person name="Fallon T.R."/>
            <person name="Shende V.V."/>
            <person name="Wierzbicki I.H."/>
            <person name="Pendleton A.L."/>
            <person name="Watervoot N.F."/>
            <person name="Auber R.P."/>
            <person name="Gonzalez D.J."/>
            <person name="Wisecaver J.H."/>
            <person name="Moore B.S."/>
        </authorList>
    </citation>
    <scope>NUCLEOTIDE SEQUENCE [LARGE SCALE GENOMIC DNA]</scope>
    <source>
        <strain evidence="1 2">12B1</strain>
    </source>
</reference>
<evidence type="ECO:0008006" key="3">
    <source>
        <dbReference type="Google" id="ProtNLM"/>
    </source>
</evidence>
<dbReference type="AlphaFoldDB" id="A0AB34JBE5"/>
<evidence type="ECO:0000313" key="1">
    <source>
        <dbReference type="EMBL" id="KAL1518990.1"/>
    </source>
</evidence>
<organism evidence="1 2">
    <name type="scientific">Prymnesium parvum</name>
    <name type="common">Toxic golden alga</name>
    <dbReference type="NCBI Taxonomy" id="97485"/>
    <lineage>
        <taxon>Eukaryota</taxon>
        <taxon>Haptista</taxon>
        <taxon>Haptophyta</taxon>
        <taxon>Prymnesiophyceae</taxon>
        <taxon>Prymnesiales</taxon>
        <taxon>Prymnesiaceae</taxon>
        <taxon>Prymnesium</taxon>
    </lineage>
</organism>
<comment type="caution">
    <text evidence="1">The sequence shown here is derived from an EMBL/GenBank/DDBJ whole genome shotgun (WGS) entry which is preliminary data.</text>
</comment>
<proteinExistence type="predicted"/>
<gene>
    <name evidence="1" type="ORF">AB1Y20_003259</name>
</gene>
<name>A0AB34JBE5_PRYPA</name>
<evidence type="ECO:0000313" key="2">
    <source>
        <dbReference type="Proteomes" id="UP001515480"/>
    </source>
</evidence>
<sequence length="189" mass="20940">MESPRTPRSPRLQTAWEQTEDYEVSADRKTATKTMFGYEAGIVTEGELEGEGTFTWTFTIGKTAFEDAHLFVGVADMVDEMAWGFSPPTGSLYHHADKDRWGRETHVRVYAGPSGHALYGNMPGSKVTVIADLTNHNLAFQIHPAGQEQPDDIFEVPVKDCELPDRIKPWAFLGHVGDSVTISDITSVL</sequence>
<dbReference type="EMBL" id="JBGBPQ010000010">
    <property type="protein sequence ID" value="KAL1518990.1"/>
    <property type="molecule type" value="Genomic_DNA"/>
</dbReference>
<accession>A0AB34JBE5</accession>
<keyword evidence="2" id="KW-1185">Reference proteome</keyword>
<dbReference type="Proteomes" id="UP001515480">
    <property type="component" value="Unassembled WGS sequence"/>
</dbReference>